<dbReference type="EMBL" id="OU466857">
    <property type="protein sequence ID" value="CAH2039121.1"/>
    <property type="molecule type" value="Genomic_DNA"/>
</dbReference>
<dbReference type="InterPro" id="IPR015915">
    <property type="entry name" value="Kelch-typ_b-propeller"/>
</dbReference>
<evidence type="ECO:0000259" key="1">
    <source>
        <dbReference type="PROSITE" id="PS50181"/>
    </source>
</evidence>
<reference evidence="2 3" key="1">
    <citation type="submission" date="2022-03" db="EMBL/GenBank/DDBJ databases">
        <authorList>
            <person name="Nunn A."/>
            <person name="Chopra R."/>
            <person name="Nunn A."/>
            <person name="Contreras Garrido A."/>
        </authorList>
    </citation>
    <scope>NUCLEOTIDE SEQUENCE [LARGE SCALE GENOMIC DNA]</scope>
</reference>
<accession>A0AAU9RF74</accession>
<feature type="domain" description="F-box" evidence="1">
    <location>
        <begin position="23"/>
        <end position="69"/>
    </location>
</feature>
<dbReference type="CDD" id="cd22152">
    <property type="entry name" value="F-box_AtAFR-like"/>
    <property type="match status" value="2"/>
</dbReference>
<gene>
    <name evidence="2" type="ORF">TAV2_LOCUS1646</name>
</gene>
<keyword evidence="3" id="KW-1185">Reference proteome</keyword>
<dbReference type="Gene3D" id="1.20.1280.50">
    <property type="match status" value="1"/>
</dbReference>
<dbReference type="Proteomes" id="UP000836841">
    <property type="component" value="Chromosome 1"/>
</dbReference>
<dbReference type="InterPro" id="IPR057499">
    <property type="entry name" value="Kelch_FKB95"/>
</dbReference>
<dbReference type="PANTHER" id="PTHR24414:SF23">
    <property type="entry name" value="F-BOX_KELCH-REPEAT PROTEIN SKIP6"/>
    <property type="match status" value="1"/>
</dbReference>
<dbReference type="InterPro" id="IPR050354">
    <property type="entry name" value="F-box/kelch-repeat_ARATH"/>
</dbReference>
<proteinExistence type="predicted"/>
<dbReference type="AlphaFoldDB" id="A0AAU9RF74"/>
<protein>
    <recommendedName>
        <fullName evidence="1">F-box domain-containing protein</fullName>
    </recommendedName>
</protein>
<dbReference type="Pfam" id="PF25210">
    <property type="entry name" value="Kelch_FKB95"/>
    <property type="match status" value="2"/>
</dbReference>
<dbReference type="SMART" id="SM00256">
    <property type="entry name" value="FBOX"/>
    <property type="match status" value="2"/>
</dbReference>
<feature type="domain" description="F-box" evidence="1">
    <location>
        <begin position="478"/>
        <end position="524"/>
    </location>
</feature>
<sequence length="823" mass="93170">MGHAMSFIINKAREKKRKKKTYEALITLLPEDVLMDCVARVPKHEYPNLSLVCKLFRSMVASPDLYARRSSLGCAESCIYVPIHHSNDLSIRWYTLLRSSRSLIPIPSLPPMPYSCVESRYVVVGSRIFVLGGYDQGQVWKERKEGFLCGALLKFMEEARAELQITKLFRRFKNSIRGISTPLVQRGYDKGTNVTTIDCRYDMAQPFGTMPKMAINPAVDVVDGKIYVIGGHYGNNDSSFWSSNRLVVLDTEAQTWLYKETKSGLEAGHNLLTSLAVEDKIYIKGCRKSFAFEAKEGKWKEEAINELLPSDCRGCIIDGLFYSYDTRDHCLRAYDLKQRLSCGVVKGVERIFEESYKGREKKRKEKTSKALIIITPLPDDVLMDCEAREPLSASLPEAVLMDCVAREAQTLLPEDVLMDCVAREALITSLPEDVLMDCVAREALITSLPEDVLMDCVAREALITSLPDDDLMDCVAREALITLLPEDVLMDCVARVPKHEYPNLSLVCKLFRSMVASPDLYARRSLLGCAEYCIYVPIHHRYDLSIRWYTLLQSSRSLVPIPSLPPMPYSSYVESRYVVVGSRIFVLGDKSINVSTIDCRYDMAQPFGTMPKDVINPVVDVVDGKIYVIGGHYDDNNESSFWSSNRMIVLDIEAQTCVYKETKSGLEADHNLLSSVAMGDKIYIKGYTKNFVFEPKEGKWEEETNELLPSNCRGCVIDGILYSYDTRDHCLRAYDLKHRLSCGMVKGVERMFKESYKVYVARSGKKRILLMQNGDAFRRGIWCAEIALMERNQIGEIWGKVEWCQLLFAGGDASFSDCLSVTV</sequence>
<dbReference type="Gene3D" id="2.120.10.80">
    <property type="entry name" value="Kelch-type beta propeller"/>
    <property type="match status" value="2"/>
</dbReference>
<dbReference type="InterPro" id="IPR001810">
    <property type="entry name" value="F-box_dom"/>
</dbReference>
<dbReference type="PROSITE" id="PS50181">
    <property type="entry name" value="FBOX"/>
    <property type="match status" value="2"/>
</dbReference>
<dbReference type="SUPFAM" id="SSF117281">
    <property type="entry name" value="Kelch motif"/>
    <property type="match status" value="2"/>
</dbReference>
<dbReference type="PANTHER" id="PTHR24414">
    <property type="entry name" value="F-BOX/KELCH-REPEAT PROTEIN SKIP4"/>
    <property type="match status" value="1"/>
</dbReference>
<dbReference type="Pfam" id="PF00646">
    <property type="entry name" value="F-box"/>
    <property type="match status" value="2"/>
</dbReference>
<evidence type="ECO:0000313" key="2">
    <source>
        <dbReference type="EMBL" id="CAH2039121.1"/>
    </source>
</evidence>
<dbReference type="InterPro" id="IPR036047">
    <property type="entry name" value="F-box-like_dom_sf"/>
</dbReference>
<dbReference type="SUPFAM" id="SSF81383">
    <property type="entry name" value="F-box domain"/>
    <property type="match status" value="2"/>
</dbReference>
<organism evidence="2 3">
    <name type="scientific">Thlaspi arvense</name>
    <name type="common">Field penny-cress</name>
    <dbReference type="NCBI Taxonomy" id="13288"/>
    <lineage>
        <taxon>Eukaryota</taxon>
        <taxon>Viridiplantae</taxon>
        <taxon>Streptophyta</taxon>
        <taxon>Embryophyta</taxon>
        <taxon>Tracheophyta</taxon>
        <taxon>Spermatophyta</taxon>
        <taxon>Magnoliopsida</taxon>
        <taxon>eudicotyledons</taxon>
        <taxon>Gunneridae</taxon>
        <taxon>Pentapetalae</taxon>
        <taxon>rosids</taxon>
        <taxon>malvids</taxon>
        <taxon>Brassicales</taxon>
        <taxon>Brassicaceae</taxon>
        <taxon>Thlaspideae</taxon>
        <taxon>Thlaspi</taxon>
    </lineage>
</organism>
<evidence type="ECO:0000313" key="3">
    <source>
        <dbReference type="Proteomes" id="UP000836841"/>
    </source>
</evidence>
<name>A0AAU9RF74_THLAR</name>